<protein>
    <submittedName>
        <fullName evidence="1">Uncharacterized protein</fullName>
    </submittedName>
</protein>
<name>A0A6A4TI78_SCOMX</name>
<accession>A0A6A4TI78</accession>
<evidence type="ECO:0000313" key="2">
    <source>
        <dbReference type="Proteomes" id="UP000438429"/>
    </source>
</evidence>
<gene>
    <name evidence="1" type="ORF">F2P81_006083</name>
</gene>
<organism evidence="1 2">
    <name type="scientific">Scophthalmus maximus</name>
    <name type="common">Turbot</name>
    <name type="synonym">Psetta maxima</name>
    <dbReference type="NCBI Taxonomy" id="52904"/>
    <lineage>
        <taxon>Eukaryota</taxon>
        <taxon>Metazoa</taxon>
        <taxon>Chordata</taxon>
        <taxon>Craniata</taxon>
        <taxon>Vertebrata</taxon>
        <taxon>Euteleostomi</taxon>
        <taxon>Actinopterygii</taxon>
        <taxon>Neopterygii</taxon>
        <taxon>Teleostei</taxon>
        <taxon>Neoteleostei</taxon>
        <taxon>Acanthomorphata</taxon>
        <taxon>Carangaria</taxon>
        <taxon>Pleuronectiformes</taxon>
        <taxon>Pleuronectoidei</taxon>
        <taxon>Scophthalmidae</taxon>
        <taxon>Scophthalmus</taxon>
    </lineage>
</organism>
<dbReference type="Proteomes" id="UP000438429">
    <property type="component" value="Unassembled WGS sequence"/>
</dbReference>
<proteinExistence type="predicted"/>
<dbReference type="AlphaFoldDB" id="A0A6A4TI78"/>
<sequence length="217" mass="24588">MRDRENTELVVFPSAETSWSAKQDFRPRGCRGRVHGTQSCQFSANCQITEVPRFSFRSCGEYDKVVKAGLLVNLIFADTPRYEKTAKWLKNLNSTKRRIWLRERLEFSKDFVFQPLSGRFDRDAINPTGRENDAGAKPVVDVHVVEVMKGSVRAMRHHSAGTVADVRGLWSRPSREVGVHQTTSGAAYSLRVIKSVQWLLAALNHQALGALFVWLEL</sequence>
<dbReference type="EMBL" id="VEVO01000005">
    <property type="protein sequence ID" value="KAF0042551.1"/>
    <property type="molecule type" value="Genomic_DNA"/>
</dbReference>
<comment type="caution">
    <text evidence="1">The sequence shown here is derived from an EMBL/GenBank/DDBJ whole genome shotgun (WGS) entry which is preliminary data.</text>
</comment>
<reference evidence="1 2" key="1">
    <citation type="submission" date="2019-06" db="EMBL/GenBank/DDBJ databases">
        <title>Draft genomes of female and male turbot (Scophthalmus maximus).</title>
        <authorList>
            <person name="Xu H."/>
            <person name="Xu X.-W."/>
            <person name="Shao C."/>
            <person name="Chen S."/>
        </authorList>
    </citation>
    <scope>NUCLEOTIDE SEQUENCE [LARGE SCALE GENOMIC DNA]</scope>
    <source>
        <strain evidence="1">Ysfricsl-2016a</strain>
        <tissue evidence="1">Blood</tissue>
    </source>
</reference>
<evidence type="ECO:0000313" key="1">
    <source>
        <dbReference type="EMBL" id="KAF0042551.1"/>
    </source>
</evidence>